<protein>
    <recommendedName>
        <fullName evidence="4">Ig-like domain-containing protein</fullName>
    </recommendedName>
</protein>
<dbReference type="InterPro" id="IPR036179">
    <property type="entry name" value="Ig-like_dom_sf"/>
</dbReference>
<name>A0A9J6FKL8_HAELO</name>
<gene>
    <name evidence="2" type="ORF">HPB48_004147</name>
</gene>
<dbReference type="InterPro" id="IPR013783">
    <property type="entry name" value="Ig-like_fold"/>
</dbReference>
<organism evidence="2 3">
    <name type="scientific">Haemaphysalis longicornis</name>
    <name type="common">Bush tick</name>
    <dbReference type="NCBI Taxonomy" id="44386"/>
    <lineage>
        <taxon>Eukaryota</taxon>
        <taxon>Metazoa</taxon>
        <taxon>Ecdysozoa</taxon>
        <taxon>Arthropoda</taxon>
        <taxon>Chelicerata</taxon>
        <taxon>Arachnida</taxon>
        <taxon>Acari</taxon>
        <taxon>Parasitiformes</taxon>
        <taxon>Ixodida</taxon>
        <taxon>Ixodoidea</taxon>
        <taxon>Ixodidae</taxon>
        <taxon>Haemaphysalinae</taxon>
        <taxon>Haemaphysalis</taxon>
    </lineage>
</organism>
<dbReference type="Proteomes" id="UP000821853">
    <property type="component" value="Chromosome 10"/>
</dbReference>
<evidence type="ECO:0000256" key="1">
    <source>
        <dbReference type="SAM" id="SignalP"/>
    </source>
</evidence>
<accession>A0A9J6FKL8</accession>
<sequence length="260" mass="28467">MGARALVLTRVHRQPRVMNQVSSSMLLLLHLSLLLQAGDCLPGGASVASSLALVAENPGAREWSLGDTIRLSYVLETQADAHVSCTRDSRLISSYRFSVPTHTITVRARRLLLVRNASVENAGRYMCRARSGNASRAVGWRVRVRARDSCQTSRPCTESTGLPCTPCSCPKGRSFFGKSRLFTCYETPVGEGGSVVKLELNVSRNFYSFEQFEPAAIDYELGTYGDTQVRKDVSIRHPKLGIGAVGGTVGFRQRVQNDPD</sequence>
<comment type="caution">
    <text evidence="2">The sequence shown here is derived from an EMBL/GenBank/DDBJ whole genome shotgun (WGS) entry which is preliminary data.</text>
</comment>
<dbReference type="AlphaFoldDB" id="A0A9J6FKL8"/>
<keyword evidence="1" id="KW-0732">Signal</keyword>
<keyword evidence="3" id="KW-1185">Reference proteome</keyword>
<reference evidence="2 3" key="1">
    <citation type="journal article" date="2020" name="Cell">
        <title>Large-Scale Comparative Analyses of Tick Genomes Elucidate Their Genetic Diversity and Vector Capacities.</title>
        <authorList>
            <consortium name="Tick Genome and Microbiome Consortium (TIGMIC)"/>
            <person name="Jia N."/>
            <person name="Wang J."/>
            <person name="Shi W."/>
            <person name="Du L."/>
            <person name="Sun Y."/>
            <person name="Zhan W."/>
            <person name="Jiang J.F."/>
            <person name="Wang Q."/>
            <person name="Zhang B."/>
            <person name="Ji P."/>
            <person name="Bell-Sakyi L."/>
            <person name="Cui X.M."/>
            <person name="Yuan T.T."/>
            <person name="Jiang B.G."/>
            <person name="Yang W.F."/>
            <person name="Lam T.T."/>
            <person name="Chang Q.C."/>
            <person name="Ding S.J."/>
            <person name="Wang X.J."/>
            <person name="Zhu J.G."/>
            <person name="Ruan X.D."/>
            <person name="Zhao L."/>
            <person name="Wei J.T."/>
            <person name="Ye R.Z."/>
            <person name="Que T.C."/>
            <person name="Du C.H."/>
            <person name="Zhou Y.H."/>
            <person name="Cheng J.X."/>
            <person name="Dai P.F."/>
            <person name="Guo W.B."/>
            <person name="Han X.H."/>
            <person name="Huang E.J."/>
            <person name="Li L.F."/>
            <person name="Wei W."/>
            <person name="Gao Y.C."/>
            <person name="Liu J.Z."/>
            <person name="Shao H.Z."/>
            <person name="Wang X."/>
            <person name="Wang C.C."/>
            <person name="Yang T.C."/>
            <person name="Huo Q.B."/>
            <person name="Li W."/>
            <person name="Chen H.Y."/>
            <person name="Chen S.E."/>
            <person name="Zhou L.G."/>
            <person name="Ni X.B."/>
            <person name="Tian J.H."/>
            <person name="Sheng Y."/>
            <person name="Liu T."/>
            <person name="Pan Y.S."/>
            <person name="Xia L.Y."/>
            <person name="Li J."/>
            <person name="Zhao F."/>
            <person name="Cao W.C."/>
        </authorList>
    </citation>
    <scope>NUCLEOTIDE SEQUENCE [LARGE SCALE GENOMIC DNA]</scope>
    <source>
        <strain evidence="2">HaeL-2018</strain>
    </source>
</reference>
<dbReference type="Gene3D" id="2.60.40.10">
    <property type="entry name" value="Immunoglobulins"/>
    <property type="match status" value="1"/>
</dbReference>
<evidence type="ECO:0000313" key="2">
    <source>
        <dbReference type="EMBL" id="KAH9363626.1"/>
    </source>
</evidence>
<dbReference type="SUPFAM" id="SSF48726">
    <property type="entry name" value="Immunoglobulin"/>
    <property type="match status" value="1"/>
</dbReference>
<dbReference type="EMBL" id="JABSTR010000002">
    <property type="protein sequence ID" value="KAH9363626.1"/>
    <property type="molecule type" value="Genomic_DNA"/>
</dbReference>
<feature type="chain" id="PRO_5039927045" description="Ig-like domain-containing protein" evidence="1">
    <location>
        <begin position="41"/>
        <end position="260"/>
    </location>
</feature>
<evidence type="ECO:0000313" key="3">
    <source>
        <dbReference type="Proteomes" id="UP000821853"/>
    </source>
</evidence>
<feature type="signal peptide" evidence="1">
    <location>
        <begin position="1"/>
        <end position="40"/>
    </location>
</feature>
<evidence type="ECO:0008006" key="4">
    <source>
        <dbReference type="Google" id="ProtNLM"/>
    </source>
</evidence>
<dbReference type="VEuPathDB" id="VectorBase:HLOH_047652"/>
<proteinExistence type="predicted"/>